<evidence type="ECO:0000313" key="9">
    <source>
        <dbReference type="EMBL" id="QPR72420.1"/>
    </source>
</evidence>
<dbReference type="InterPro" id="IPR051446">
    <property type="entry name" value="HTH_trans_reg/aminotransferase"/>
</dbReference>
<reference evidence="9 12" key="2">
    <citation type="submission" date="2020-12" db="EMBL/GenBank/DDBJ databases">
        <title>FDA dAtabase for Regulatory Grade micrObial Sequences (FDA-ARGOS): Supporting development and validation of Infectious Disease Dx tests.</title>
        <authorList>
            <person name="Nelson B."/>
            <person name="Plummer A."/>
            <person name="Tallon L."/>
            <person name="Sadzewicz L."/>
            <person name="Zhao X."/>
            <person name="Boylan J."/>
            <person name="Ott S."/>
            <person name="Bowen H."/>
            <person name="Vavikolanu K."/>
            <person name="Mehta A."/>
            <person name="Aluvathingal J."/>
            <person name="Nadendla S."/>
            <person name="Myers T."/>
            <person name="Yan Y."/>
            <person name="Sichtig H."/>
        </authorList>
    </citation>
    <scope>NUCLEOTIDE SEQUENCE [LARGE SCALE GENOMIC DNA]</scope>
    <source>
        <strain evidence="9 12">FDAARGOS_923</strain>
    </source>
</reference>
<evidence type="ECO:0000313" key="10">
    <source>
        <dbReference type="EMBL" id="TWL28600.1"/>
    </source>
</evidence>
<dbReference type="InterPro" id="IPR036388">
    <property type="entry name" value="WH-like_DNA-bd_sf"/>
</dbReference>
<dbReference type="AlphaFoldDB" id="A0A415ISH2"/>
<dbReference type="InterPro" id="IPR015424">
    <property type="entry name" value="PyrdxlP-dep_Trfase"/>
</dbReference>
<dbReference type="PANTHER" id="PTHR46577:SF1">
    <property type="entry name" value="HTH-TYPE TRANSCRIPTIONAL REGULATORY PROTEIN GABR"/>
    <property type="match status" value="1"/>
</dbReference>
<dbReference type="SUPFAM" id="SSF46785">
    <property type="entry name" value="Winged helix' DNA-binding domain"/>
    <property type="match status" value="1"/>
</dbReference>
<dbReference type="InterPro" id="IPR015421">
    <property type="entry name" value="PyrdxlP-dep_Trfase_major"/>
</dbReference>
<dbReference type="EMBL" id="NILC01000021">
    <property type="protein sequence ID" value="TWL28600.1"/>
    <property type="molecule type" value="Genomic_DNA"/>
</dbReference>
<keyword evidence="7" id="KW-0804">Transcription</keyword>
<evidence type="ECO:0000256" key="5">
    <source>
        <dbReference type="ARBA" id="ARBA00023015"/>
    </source>
</evidence>
<dbReference type="InterPro" id="IPR036390">
    <property type="entry name" value="WH_DNA-bd_sf"/>
</dbReference>
<evidence type="ECO:0000256" key="3">
    <source>
        <dbReference type="ARBA" id="ARBA00022576"/>
    </source>
</evidence>
<comment type="cofactor">
    <cofactor evidence="1">
        <name>pyridoxal 5'-phosphate</name>
        <dbReference type="ChEBI" id="CHEBI:597326"/>
    </cofactor>
</comment>
<dbReference type="Proteomes" id="UP000435910">
    <property type="component" value="Unassembled WGS sequence"/>
</dbReference>
<evidence type="ECO:0000256" key="6">
    <source>
        <dbReference type="ARBA" id="ARBA00023125"/>
    </source>
</evidence>
<gene>
    <name evidence="10" type="ORF">CHCC16736_3202</name>
    <name evidence="9" type="ORF">I6G80_21865</name>
</gene>
<evidence type="ECO:0000256" key="7">
    <source>
        <dbReference type="ARBA" id="ARBA00023163"/>
    </source>
</evidence>
<accession>A0A415ISH2</accession>
<sequence>MDITPFLNRSGSEPLYQQLYTFFKRSIHSGHIKPGTKLPSKRMLSKHLNVSLTTVEHAYEQLAAEGYLLSKPRKGWFAAEAEGDFAQTAPPPPAEKELEEHETAANMIDFHHGHVDLASFPVSQWKKTLAKTVGESGYDLFQSGPPAGDIPLRKMIAVYLRESRGVVCSPEQIIIGAGTPVLLQLLCHLFPKGTTVGFENPGFHRSKTVLKTGGFNVVPIPVDESGISVQDLEQYQPQLAYTTPSHQFPLGMIMPVGRRLQLLDWAAATGAYIIEDDYDGEFRYAGQPIPSLQGLDRNDRVIYLGTFSKSLIPSLRISYMVLPFPLVKEGLNMASLFKQTVSRHVQHAIALFMKNGDYQRHLNRMRTLYRKKRKTLLDAIKREFGGHAAVRGENAGLHIILEVKSAPSEEWLTQKALEKGVKVYPASVSYMPPPDTHAVLLGFGGLSEKSIADCIKKLKTAWFNGGQSQD</sequence>
<dbReference type="GO" id="GO:0008483">
    <property type="term" value="F:transaminase activity"/>
    <property type="evidence" value="ECO:0007669"/>
    <property type="project" value="UniProtKB-KW"/>
</dbReference>
<name>A0A415ISH2_BACLI</name>
<dbReference type="PANTHER" id="PTHR46577">
    <property type="entry name" value="HTH-TYPE TRANSCRIPTIONAL REGULATORY PROTEIN GABR"/>
    <property type="match status" value="1"/>
</dbReference>
<dbReference type="CDD" id="cd07377">
    <property type="entry name" value="WHTH_GntR"/>
    <property type="match status" value="1"/>
</dbReference>
<comment type="similarity">
    <text evidence="2">In the C-terminal section; belongs to the class-I pyridoxal-phosphate-dependent aminotransferase family.</text>
</comment>
<keyword evidence="3 9" id="KW-0032">Aminotransferase</keyword>
<dbReference type="Pfam" id="PF00392">
    <property type="entry name" value="GntR"/>
    <property type="match status" value="1"/>
</dbReference>
<keyword evidence="6" id="KW-0238">DNA-binding</keyword>
<dbReference type="SMART" id="SM00345">
    <property type="entry name" value="HTH_GNTR"/>
    <property type="match status" value="1"/>
</dbReference>
<evidence type="ECO:0000256" key="2">
    <source>
        <dbReference type="ARBA" id="ARBA00005384"/>
    </source>
</evidence>
<dbReference type="Pfam" id="PF00155">
    <property type="entry name" value="Aminotran_1_2"/>
    <property type="match status" value="1"/>
</dbReference>
<dbReference type="InterPro" id="IPR004839">
    <property type="entry name" value="Aminotransferase_I/II_large"/>
</dbReference>
<dbReference type="RefSeq" id="WP_003180120.1">
    <property type="nucleotide sequence ID" value="NZ_CAVNYF010000010.1"/>
</dbReference>
<evidence type="ECO:0000256" key="4">
    <source>
        <dbReference type="ARBA" id="ARBA00022898"/>
    </source>
</evidence>
<keyword evidence="4" id="KW-0663">Pyridoxal phosphate</keyword>
<dbReference type="Proteomes" id="UP000595038">
    <property type="component" value="Chromosome"/>
</dbReference>
<dbReference type="SUPFAM" id="SSF53383">
    <property type="entry name" value="PLP-dependent transferases"/>
    <property type="match status" value="1"/>
</dbReference>
<dbReference type="GO" id="GO:0003677">
    <property type="term" value="F:DNA binding"/>
    <property type="evidence" value="ECO:0007669"/>
    <property type="project" value="UniProtKB-KW"/>
</dbReference>
<dbReference type="Gene3D" id="1.10.10.10">
    <property type="entry name" value="Winged helix-like DNA-binding domain superfamily/Winged helix DNA-binding domain"/>
    <property type="match status" value="1"/>
</dbReference>
<evidence type="ECO:0000313" key="11">
    <source>
        <dbReference type="Proteomes" id="UP000435910"/>
    </source>
</evidence>
<dbReference type="InterPro" id="IPR000524">
    <property type="entry name" value="Tscrpt_reg_HTH_GntR"/>
</dbReference>
<dbReference type="EMBL" id="CP065647">
    <property type="protein sequence ID" value="QPR72420.1"/>
    <property type="molecule type" value="Genomic_DNA"/>
</dbReference>
<keyword evidence="3 9" id="KW-0808">Transferase</keyword>
<feature type="domain" description="HTH gntR-type" evidence="8">
    <location>
        <begin position="13"/>
        <end position="81"/>
    </location>
</feature>
<dbReference type="GO" id="GO:0030170">
    <property type="term" value="F:pyridoxal phosphate binding"/>
    <property type="evidence" value="ECO:0007669"/>
    <property type="project" value="InterPro"/>
</dbReference>
<evidence type="ECO:0000313" key="12">
    <source>
        <dbReference type="Proteomes" id="UP000595038"/>
    </source>
</evidence>
<proteinExistence type="inferred from homology"/>
<evidence type="ECO:0000256" key="1">
    <source>
        <dbReference type="ARBA" id="ARBA00001933"/>
    </source>
</evidence>
<reference evidence="10 11" key="1">
    <citation type="submission" date="2019-06" db="EMBL/GenBank/DDBJ databases">
        <title>Genome sequence analysis of &gt;100 Bacillus licheniformis strains suggests intrinsic resistance to this species.</title>
        <authorList>
            <person name="Wels M."/>
            <person name="Siezen R.J."/>
            <person name="Johansen E."/>
            <person name="Stuer-Lauridsen B."/>
            <person name="Bjerre K."/>
            <person name="Nielsen B.K.K."/>
        </authorList>
    </citation>
    <scope>NUCLEOTIDE SEQUENCE [LARGE SCALE GENOMIC DNA]</scope>
    <source>
        <strain evidence="10 11">BAC-16736</strain>
    </source>
</reference>
<protein>
    <submittedName>
        <fullName evidence="10">HTH-type transcriptional regulatory protein GabR</fullName>
    </submittedName>
    <submittedName>
        <fullName evidence="9">PLP-dependent aminotransferase family protein</fullName>
    </submittedName>
</protein>
<dbReference type="PROSITE" id="PS50949">
    <property type="entry name" value="HTH_GNTR"/>
    <property type="match status" value="1"/>
</dbReference>
<dbReference type="Gene3D" id="3.40.640.10">
    <property type="entry name" value="Type I PLP-dependent aspartate aminotransferase-like (Major domain)"/>
    <property type="match status" value="1"/>
</dbReference>
<dbReference type="GO" id="GO:0003700">
    <property type="term" value="F:DNA-binding transcription factor activity"/>
    <property type="evidence" value="ECO:0007669"/>
    <property type="project" value="InterPro"/>
</dbReference>
<organism evidence="10 11">
    <name type="scientific">Bacillus licheniformis</name>
    <dbReference type="NCBI Taxonomy" id="1402"/>
    <lineage>
        <taxon>Bacteria</taxon>
        <taxon>Bacillati</taxon>
        <taxon>Bacillota</taxon>
        <taxon>Bacilli</taxon>
        <taxon>Bacillales</taxon>
        <taxon>Bacillaceae</taxon>
        <taxon>Bacillus</taxon>
    </lineage>
</organism>
<evidence type="ECO:0000259" key="8">
    <source>
        <dbReference type="PROSITE" id="PS50949"/>
    </source>
</evidence>
<dbReference type="CDD" id="cd00609">
    <property type="entry name" value="AAT_like"/>
    <property type="match status" value="1"/>
</dbReference>
<keyword evidence="5" id="KW-0805">Transcription regulation</keyword>